<keyword evidence="3 4" id="KW-0786">Thiamine pyrophosphate</keyword>
<evidence type="ECO:0000259" key="5">
    <source>
        <dbReference type="Pfam" id="PF00676"/>
    </source>
</evidence>
<dbReference type="PANTHER" id="PTHR43380:SF1">
    <property type="entry name" value="2-OXOISOVALERATE DEHYDROGENASE SUBUNIT ALPHA, MITOCHONDRIAL"/>
    <property type="match status" value="1"/>
</dbReference>
<reference evidence="7" key="1">
    <citation type="submission" date="2016-10" db="EMBL/GenBank/DDBJ databases">
        <authorList>
            <person name="Varghese N."/>
            <person name="Submissions S."/>
        </authorList>
    </citation>
    <scope>NUCLEOTIDE SEQUENCE [LARGE SCALE GENOMIC DNA]</scope>
    <source>
        <strain evidence="7">DSM 22002</strain>
    </source>
</reference>
<name>A0A1G8D4U4_9MICO</name>
<evidence type="ECO:0000256" key="1">
    <source>
        <dbReference type="ARBA" id="ARBA00001964"/>
    </source>
</evidence>
<dbReference type="EC" id="1.2.4.4" evidence="4"/>
<evidence type="ECO:0000313" key="7">
    <source>
        <dbReference type="Proteomes" id="UP000198822"/>
    </source>
</evidence>
<comment type="catalytic activity">
    <reaction evidence="4">
        <text>N(6)-[(R)-lipoyl]-L-lysyl-[protein] + 3-methyl-2-oxobutanoate + H(+) = N(6)-[(R)-S(8)-2-methylpropanoyldihydrolipoyl]-L-lysyl-[protein] + CO2</text>
        <dbReference type="Rhea" id="RHEA:13457"/>
        <dbReference type="Rhea" id="RHEA-COMP:10474"/>
        <dbReference type="Rhea" id="RHEA-COMP:10497"/>
        <dbReference type="ChEBI" id="CHEBI:11851"/>
        <dbReference type="ChEBI" id="CHEBI:15378"/>
        <dbReference type="ChEBI" id="CHEBI:16526"/>
        <dbReference type="ChEBI" id="CHEBI:83099"/>
        <dbReference type="ChEBI" id="CHEBI:83142"/>
        <dbReference type="EC" id="1.2.4.4"/>
    </reaction>
</comment>
<dbReference type="STRING" id="399736.SAMN04489720_1518"/>
<dbReference type="Proteomes" id="UP000198822">
    <property type="component" value="Chromosome I"/>
</dbReference>
<evidence type="ECO:0000313" key="6">
    <source>
        <dbReference type="EMBL" id="SDH52735.1"/>
    </source>
</evidence>
<dbReference type="Gene3D" id="3.40.50.970">
    <property type="match status" value="1"/>
</dbReference>
<dbReference type="CDD" id="cd02000">
    <property type="entry name" value="TPP_E1_PDC_ADC_BCADC"/>
    <property type="match status" value="1"/>
</dbReference>
<dbReference type="EMBL" id="LT629695">
    <property type="protein sequence ID" value="SDH52735.1"/>
    <property type="molecule type" value="Genomic_DNA"/>
</dbReference>
<organism evidence="6 7">
    <name type="scientific">Agrococcus jejuensis</name>
    <dbReference type="NCBI Taxonomy" id="399736"/>
    <lineage>
        <taxon>Bacteria</taxon>
        <taxon>Bacillati</taxon>
        <taxon>Actinomycetota</taxon>
        <taxon>Actinomycetes</taxon>
        <taxon>Micrococcales</taxon>
        <taxon>Microbacteriaceae</taxon>
        <taxon>Agrococcus</taxon>
    </lineage>
</organism>
<keyword evidence="7" id="KW-1185">Reference proteome</keyword>
<dbReference type="PANTHER" id="PTHR43380">
    <property type="entry name" value="2-OXOISOVALERATE DEHYDROGENASE SUBUNIT ALPHA, MITOCHONDRIAL"/>
    <property type="match status" value="1"/>
</dbReference>
<proteinExistence type="inferred from homology"/>
<dbReference type="InterPro" id="IPR050771">
    <property type="entry name" value="Alpha-ketoacid_DH_E1_comp"/>
</dbReference>
<dbReference type="GO" id="GO:0003863">
    <property type="term" value="F:branched-chain 2-oxo acid dehydrogenase activity"/>
    <property type="evidence" value="ECO:0007669"/>
    <property type="project" value="UniProtKB-EC"/>
</dbReference>
<dbReference type="InterPro" id="IPR029061">
    <property type="entry name" value="THDP-binding"/>
</dbReference>
<evidence type="ECO:0000256" key="3">
    <source>
        <dbReference type="ARBA" id="ARBA00023052"/>
    </source>
</evidence>
<dbReference type="AlphaFoldDB" id="A0A1G8D4U4"/>
<protein>
    <recommendedName>
        <fullName evidence="4">2-oxoisovalerate dehydrogenase subunit alpha</fullName>
        <ecNumber evidence="4">1.2.4.4</ecNumber>
    </recommendedName>
    <alternativeName>
        <fullName evidence="4">Branched-chain alpha-keto acid dehydrogenase E1 component alpha chain</fullName>
    </alternativeName>
</protein>
<dbReference type="GO" id="GO:0000287">
    <property type="term" value="F:magnesium ion binding"/>
    <property type="evidence" value="ECO:0007669"/>
    <property type="project" value="UniProtKB-ARBA"/>
</dbReference>
<feature type="domain" description="Dehydrogenase E1 component" evidence="5">
    <location>
        <begin position="47"/>
        <end position="324"/>
    </location>
</feature>
<dbReference type="Pfam" id="PF00676">
    <property type="entry name" value="E1_dh"/>
    <property type="match status" value="1"/>
</dbReference>
<dbReference type="OrthoDB" id="9766715at2"/>
<comment type="similarity">
    <text evidence="4">Belongs to the BCKDHA family.</text>
</comment>
<dbReference type="InterPro" id="IPR001017">
    <property type="entry name" value="DH_E1"/>
</dbReference>
<sequence length="375" mass="40662">MTVAVTELDEPLRLLDAEGALVLSAATERWHALADELTLDDRIAMHRAMVETRAVDMEARNLQRQGRLGLWVPSVGQEGGQVGMAFAMRDQDTVFPSYREHVIAHVRGVEWMQIIDVFRGARHGGWDPDETRGCRIYSLVIATQALHATGYAMGVTMDGNVGTGDLASDEAVLVCYGDGASSQGDASEGLVFSKTYDAPLVTYMQDNKWAISVPSSTQSRTPLHLRAAGFGHRAHWIDGNDPLIAFAVGRAELDAARAGEGPGYIAADTYRMGAHTTSDDPTRYRSSDEEAAWQRRDPIARLAAHLRSQGVEDALLQSIEAEAADTAADVRRRTLSAGSPPSDMIFDHVYTDPHAPLAEQKLALAEFEASFGGDA</sequence>
<gene>
    <name evidence="6" type="ORF">SAMN04489720_1518</name>
</gene>
<comment type="cofactor">
    <cofactor evidence="1 4">
        <name>thiamine diphosphate</name>
        <dbReference type="ChEBI" id="CHEBI:58937"/>
    </cofactor>
</comment>
<accession>A0A1G8D4U4</accession>
<evidence type="ECO:0000256" key="2">
    <source>
        <dbReference type="ARBA" id="ARBA00023002"/>
    </source>
</evidence>
<comment type="function">
    <text evidence="4">The branched-chain alpha-keto dehydrogenase complex catalyzes the overall conversion of alpha-keto acids to acyl-CoA and CO(2). It contains multiple copies of three enzymatic components: branched-chain alpha-keto acid decarboxylase (E1), lipoamide acyltransferase (E2) and lipoamide dehydrogenase (E3).</text>
</comment>
<dbReference type="SUPFAM" id="SSF52518">
    <property type="entry name" value="Thiamin diphosphate-binding fold (THDP-binding)"/>
    <property type="match status" value="1"/>
</dbReference>
<dbReference type="RefSeq" id="WP_092503855.1">
    <property type="nucleotide sequence ID" value="NZ_LT629695.1"/>
</dbReference>
<keyword evidence="6" id="KW-0670">Pyruvate</keyword>
<dbReference type="GO" id="GO:0009083">
    <property type="term" value="P:branched-chain amino acid catabolic process"/>
    <property type="evidence" value="ECO:0007669"/>
    <property type="project" value="TreeGrafter"/>
</dbReference>
<evidence type="ECO:0000256" key="4">
    <source>
        <dbReference type="RuleBase" id="RU365014"/>
    </source>
</evidence>
<keyword evidence="2 4" id="KW-0560">Oxidoreductase</keyword>